<comment type="caution">
    <text evidence="2">The sequence shown here is derived from an EMBL/GenBank/DDBJ whole genome shotgun (WGS) entry which is preliminary data.</text>
</comment>
<accession>A0AAD3SYP8</accession>
<evidence type="ECO:0000313" key="3">
    <source>
        <dbReference type="Proteomes" id="UP001279734"/>
    </source>
</evidence>
<feature type="region of interest" description="Disordered" evidence="1">
    <location>
        <begin position="44"/>
        <end position="67"/>
    </location>
</feature>
<gene>
    <name evidence="2" type="ORF">Nepgr_021694</name>
</gene>
<keyword evidence="3" id="KW-1185">Reference proteome</keyword>
<dbReference type="Proteomes" id="UP001279734">
    <property type="component" value="Unassembled WGS sequence"/>
</dbReference>
<dbReference type="EMBL" id="BSYO01000021">
    <property type="protein sequence ID" value="GMH19853.1"/>
    <property type="molecule type" value="Genomic_DNA"/>
</dbReference>
<sequence>MRGQAAKDLHFLRIKRSIRVHLYTYSLSAMFKAIGIQYSQVTPNESRAQRFQKKNLEKPPHRSETQTKTIHNLTSSQRRWTTKIKPTSGQDIPFCPACWIKIILLHIPNRITMQANPAQNHIPPTKTKS</sequence>
<name>A0AAD3SYP8_NEPGR</name>
<evidence type="ECO:0000313" key="2">
    <source>
        <dbReference type="EMBL" id="GMH19853.1"/>
    </source>
</evidence>
<proteinExistence type="predicted"/>
<protein>
    <submittedName>
        <fullName evidence="2">Uncharacterized protein</fullName>
    </submittedName>
</protein>
<reference evidence="2" key="1">
    <citation type="submission" date="2023-05" db="EMBL/GenBank/DDBJ databases">
        <title>Nepenthes gracilis genome sequencing.</title>
        <authorList>
            <person name="Fukushima K."/>
        </authorList>
    </citation>
    <scope>NUCLEOTIDE SEQUENCE</scope>
    <source>
        <strain evidence="2">SING2019-196</strain>
    </source>
</reference>
<feature type="compositionally biased region" description="Basic and acidic residues" evidence="1">
    <location>
        <begin position="54"/>
        <end position="65"/>
    </location>
</feature>
<dbReference type="AlphaFoldDB" id="A0AAD3SYP8"/>
<organism evidence="2 3">
    <name type="scientific">Nepenthes gracilis</name>
    <name type="common">Slender pitcher plant</name>
    <dbReference type="NCBI Taxonomy" id="150966"/>
    <lineage>
        <taxon>Eukaryota</taxon>
        <taxon>Viridiplantae</taxon>
        <taxon>Streptophyta</taxon>
        <taxon>Embryophyta</taxon>
        <taxon>Tracheophyta</taxon>
        <taxon>Spermatophyta</taxon>
        <taxon>Magnoliopsida</taxon>
        <taxon>eudicotyledons</taxon>
        <taxon>Gunneridae</taxon>
        <taxon>Pentapetalae</taxon>
        <taxon>Caryophyllales</taxon>
        <taxon>Nepenthaceae</taxon>
        <taxon>Nepenthes</taxon>
    </lineage>
</organism>
<evidence type="ECO:0000256" key="1">
    <source>
        <dbReference type="SAM" id="MobiDB-lite"/>
    </source>
</evidence>